<protein>
    <submittedName>
        <fullName evidence="1">Uncharacterized protein</fullName>
    </submittedName>
</protein>
<reference evidence="1 2" key="1">
    <citation type="submission" date="2016-03" db="EMBL/GenBank/DDBJ databases">
        <title>EvidentialGene: Evidence-directed Construction of Genes on Genomes.</title>
        <authorList>
            <person name="Gilbert D.G."/>
            <person name="Choi J.-H."/>
            <person name="Mockaitis K."/>
            <person name="Colbourne J."/>
            <person name="Pfrender M."/>
        </authorList>
    </citation>
    <scope>NUCLEOTIDE SEQUENCE [LARGE SCALE GENOMIC DNA]</scope>
    <source>
        <strain evidence="1 2">Xinb3</strain>
        <tissue evidence="1">Complete organism</tissue>
    </source>
</reference>
<evidence type="ECO:0000313" key="1">
    <source>
        <dbReference type="EMBL" id="KZS08691.1"/>
    </source>
</evidence>
<sequence length="33" mass="4071">MDFLRMSSSLDVVDVKQNRVERIWIEFIFFFCV</sequence>
<name>A0A164RIN1_9CRUS</name>
<evidence type="ECO:0000313" key="2">
    <source>
        <dbReference type="Proteomes" id="UP000076858"/>
    </source>
</evidence>
<accession>A0A164RIN1</accession>
<proteinExistence type="predicted"/>
<dbReference type="EMBL" id="LRGB01002190">
    <property type="protein sequence ID" value="KZS08691.1"/>
    <property type="molecule type" value="Genomic_DNA"/>
</dbReference>
<comment type="caution">
    <text evidence="1">The sequence shown here is derived from an EMBL/GenBank/DDBJ whole genome shotgun (WGS) entry which is preliminary data.</text>
</comment>
<gene>
    <name evidence="1" type="ORF">APZ42_027409</name>
</gene>
<dbReference type="Proteomes" id="UP000076858">
    <property type="component" value="Unassembled WGS sequence"/>
</dbReference>
<organism evidence="1 2">
    <name type="scientific">Daphnia magna</name>
    <dbReference type="NCBI Taxonomy" id="35525"/>
    <lineage>
        <taxon>Eukaryota</taxon>
        <taxon>Metazoa</taxon>
        <taxon>Ecdysozoa</taxon>
        <taxon>Arthropoda</taxon>
        <taxon>Crustacea</taxon>
        <taxon>Branchiopoda</taxon>
        <taxon>Diplostraca</taxon>
        <taxon>Cladocera</taxon>
        <taxon>Anomopoda</taxon>
        <taxon>Daphniidae</taxon>
        <taxon>Daphnia</taxon>
    </lineage>
</organism>
<dbReference type="AlphaFoldDB" id="A0A164RIN1"/>
<keyword evidence="2" id="KW-1185">Reference proteome</keyword>